<comment type="caution">
    <text evidence="2">The sequence shown here is derived from an EMBL/GenBank/DDBJ whole genome shotgun (WGS) entry which is preliminary data.</text>
</comment>
<accession>A0AAX6IU59</accession>
<protein>
    <submittedName>
        <fullName evidence="2">Basic proline-rich protein-like</fullName>
    </submittedName>
</protein>
<name>A0AAX6IU59_IRIPA</name>
<reference evidence="2" key="2">
    <citation type="submission" date="2023-04" db="EMBL/GenBank/DDBJ databases">
        <authorList>
            <person name="Bruccoleri R.E."/>
            <person name="Oakeley E.J."/>
            <person name="Faust A.-M."/>
            <person name="Dessus-Babus S."/>
            <person name="Altorfer M."/>
            <person name="Burckhardt D."/>
            <person name="Oertli M."/>
            <person name="Naumann U."/>
            <person name="Petersen F."/>
            <person name="Wong J."/>
        </authorList>
    </citation>
    <scope>NUCLEOTIDE SEQUENCE</scope>
    <source>
        <strain evidence="2">GSM-AAB239-AS_SAM_17_03QT</strain>
        <tissue evidence="2">Leaf</tissue>
    </source>
</reference>
<gene>
    <name evidence="2" type="ORF">M6B38_100245</name>
</gene>
<evidence type="ECO:0000256" key="1">
    <source>
        <dbReference type="SAM" id="MobiDB-lite"/>
    </source>
</evidence>
<evidence type="ECO:0000313" key="3">
    <source>
        <dbReference type="Proteomes" id="UP001140949"/>
    </source>
</evidence>
<dbReference type="Proteomes" id="UP001140949">
    <property type="component" value="Unassembled WGS sequence"/>
</dbReference>
<dbReference type="AlphaFoldDB" id="A0AAX6IU59"/>
<organism evidence="2 3">
    <name type="scientific">Iris pallida</name>
    <name type="common">Sweet iris</name>
    <dbReference type="NCBI Taxonomy" id="29817"/>
    <lineage>
        <taxon>Eukaryota</taxon>
        <taxon>Viridiplantae</taxon>
        <taxon>Streptophyta</taxon>
        <taxon>Embryophyta</taxon>
        <taxon>Tracheophyta</taxon>
        <taxon>Spermatophyta</taxon>
        <taxon>Magnoliopsida</taxon>
        <taxon>Liliopsida</taxon>
        <taxon>Asparagales</taxon>
        <taxon>Iridaceae</taxon>
        <taxon>Iridoideae</taxon>
        <taxon>Irideae</taxon>
        <taxon>Iris</taxon>
    </lineage>
</organism>
<reference evidence="2" key="1">
    <citation type="journal article" date="2023" name="GigaByte">
        <title>Genome assembly of the bearded iris, Iris pallida Lam.</title>
        <authorList>
            <person name="Bruccoleri R.E."/>
            <person name="Oakeley E.J."/>
            <person name="Faust A.M.E."/>
            <person name="Altorfer M."/>
            <person name="Dessus-Babus S."/>
            <person name="Burckhardt D."/>
            <person name="Oertli M."/>
            <person name="Naumann U."/>
            <person name="Petersen F."/>
            <person name="Wong J."/>
        </authorList>
    </citation>
    <scope>NUCLEOTIDE SEQUENCE</scope>
    <source>
        <strain evidence="2">GSM-AAB239-AS_SAM_17_03QT</strain>
    </source>
</reference>
<dbReference type="EMBL" id="JANAVB010000075">
    <property type="protein sequence ID" value="KAJ6854357.1"/>
    <property type="molecule type" value="Genomic_DNA"/>
</dbReference>
<evidence type="ECO:0000313" key="2">
    <source>
        <dbReference type="EMBL" id="KAJ6854357.1"/>
    </source>
</evidence>
<proteinExistence type="predicted"/>
<keyword evidence="3" id="KW-1185">Reference proteome</keyword>
<sequence length="90" mass="10417">MVRTGLEAAPRFPKRQHRNRWHSARTGGPARSATWRKRRGFLRSRRRRIRTDGGSGSRRAVKSNFGDGVWRLSSAPRAEREERDCGCVRN</sequence>
<feature type="compositionally biased region" description="Basic residues" evidence="1">
    <location>
        <begin position="12"/>
        <end position="23"/>
    </location>
</feature>
<feature type="region of interest" description="Disordered" evidence="1">
    <location>
        <begin position="1"/>
        <end position="34"/>
    </location>
</feature>